<proteinExistence type="predicted"/>
<feature type="transmembrane region" description="Helical" evidence="1">
    <location>
        <begin position="39"/>
        <end position="59"/>
    </location>
</feature>
<comment type="caution">
    <text evidence="2">The sequence shown here is derived from an EMBL/GenBank/DDBJ whole genome shotgun (WGS) entry which is preliminary data.</text>
</comment>
<dbReference type="RefSeq" id="XP_011132460.1">
    <property type="nucleotide sequence ID" value="XM_011134158.1"/>
</dbReference>
<dbReference type="EMBL" id="AFNH02001013">
    <property type="protein sequence ID" value="EZG45725.1"/>
    <property type="molecule type" value="Genomic_DNA"/>
</dbReference>
<accession>A0A023B0X9</accession>
<dbReference type="Proteomes" id="UP000019763">
    <property type="component" value="Unassembled WGS sequence"/>
</dbReference>
<sequence>MNDTAVFARTALGIALILDIVGVYVLVTTWNDYCDKPLRWYVVGSVFLSSPVTAVCGFLPWSSKSYLVVETVCTVAYGVLVVMGTTLTNTTLFCQNTAPVLWWWCFVNNAIAWSIIMGYLSLTVLLTVLTAVIANKQKPSTLAT</sequence>
<feature type="transmembrane region" description="Helical" evidence="1">
    <location>
        <begin position="110"/>
        <end position="134"/>
    </location>
</feature>
<protein>
    <submittedName>
        <fullName evidence="2">Transmembrane protein</fullName>
    </submittedName>
</protein>
<evidence type="ECO:0000256" key="1">
    <source>
        <dbReference type="SAM" id="Phobius"/>
    </source>
</evidence>
<gene>
    <name evidence="2" type="ORF">GNI_137190</name>
</gene>
<dbReference type="GeneID" id="22914884"/>
<feature type="transmembrane region" description="Helical" evidence="1">
    <location>
        <begin position="7"/>
        <end position="27"/>
    </location>
</feature>
<organism evidence="2 3">
    <name type="scientific">Gregarina niphandrodes</name>
    <name type="common">Septate eugregarine</name>
    <dbReference type="NCBI Taxonomy" id="110365"/>
    <lineage>
        <taxon>Eukaryota</taxon>
        <taxon>Sar</taxon>
        <taxon>Alveolata</taxon>
        <taxon>Apicomplexa</taxon>
        <taxon>Conoidasida</taxon>
        <taxon>Gregarinasina</taxon>
        <taxon>Eugregarinorida</taxon>
        <taxon>Gregarinidae</taxon>
        <taxon>Gregarina</taxon>
    </lineage>
</organism>
<dbReference type="VEuPathDB" id="CryptoDB:GNI_137190"/>
<name>A0A023B0X9_GRENI</name>
<keyword evidence="3" id="KW-1185">Reference proteome</keyword>
<keyword evidence="1" id="KW-1133">Transmembrane helix</keyword>
<evidence type="ECO:0000313" key="2">
    <source>
        <dbReference type="EMBL" id="EZG45725.1"/>
    </source>
</evidence>
<keyword evidence="1 2" id="KW-0812">Transmembrane</keyword>
<dbReference type="AlphaFoldDB" id="A0A023B0X9"/>
<feature type="transmembrane region" description="Helical" evidence="1">
    <location>
        <begin position="66"/>
        <end position="90"/>
    </location>
</feature>
<reference evidence="2" key="1">
    <citation type="submission" date="2013-12" db="EMBL/GenBank/DDBJ databases">
        <authorList>
            <person name="Omoto C.K."/>
            <person name="Sibley D."/>
            <person name="Venepally P."/>
            <person name="Hadjithomas M."/>
            <person name="Karamycheva S."/>
            <person name="Brunk B."/>
            <person name="Roos D."/>
            <person name="Caler E."/>
            <person name="Lorenzi H."/>
        </authorList>
    </citation>
    <scope>NUCLEOTIDE SEQUENCE</scope>
</reference>
<keyword evidence="1" id="KW-0472">Membrane</keyword>
<evidence type="ECO:0000313" key="3">
    <source>
        <dbReference type="Proteomes" id="UP000019763"/>
    </source>
</evidence>